<feature type="domain" description="DUF3074" evidence="1">
    <location>
        <begin position="1"/>
        <end position="35"/>
    </location>
</feature>
<name>A0AAN6G5A6_9BASI</name>
<organism evidence="2 3">
    <name type="scientific">Tilletia horrida</name>
    <dbReference type="NCBI Taxonomy" id="155126"/>
    <lineage>
        <taxon>Eukaryota</taxon>
        <taxon>Fungi</taxon>
        <taxon>Dikarya</taxon>
        <taxon>Basidiomycota</taxon>
        <taxon>Ustilaginomycotina</taxon>
        <taxon>Exobasidiomycetes</taxon>
        <taxon>Tilletiales</taxon>
        <taxon>Tilletiaceae</taxon>
        <taxon>Tilletia</taxon>
    </lineage>
</organism>
<reference evidence="2" key="1">
    <citation type="journal article" date="2023" name="PhytoFront">
        <title>Draft Genome Resources of Seven Strains of Tilletia horrida, Causal Agent of Kernel Smut of Rice.</title>
        <authorList>
            <person name="Khanal S."/>
            <person name="Antony Babu S."/>
            <person name="Zhou X.G."/>
        </authorList>
    </citation>
    <scope>NUCLEOTIDE SEQUENCE</scope>
    <source>
        <strain evidence="2">TX3</strain>
    </source>
</reference>
<evidence type="ECO:0000313" key="2">
    <source>
        <dbReference type="EMBL" id="KAK0521645.1"/>
    </source>
</evidence>
<evidence type="ECO:0000259" key="1">
    <source>
        <dbReference type="Pfam" id="PF11274"/>
    </source>
</evidence>
<dbReference type="Pfam" id="PF11274">
    <property type="entry name" value="DUF3074"/>
    <property type="match status" value="1"/>
</dbReference>
<evidence type="ECO:0000313" key="3">
    <source>
        <dbReference type="Proteomes" id="UP001176521"/>
    </source>
</evidence>
<comment type="caution">
    <text evidence="2">The sequence shown here is derived from an EMBL/GenBank/DDBJ whole genome shotgun (WGS) entry which is preliminary data.</text>
</comment>
<sequence>MATQSDAKGSIPLFLSESSLPGKISEDVPEFVHWAQGRHIKSDTSATPAAPAAA</sequence>
<dbReference type="EMBL" id="JAPDMQ010000652">
    <property type="protein sequence ID" value="KAK0521645.1"/>
    <property type="molecule type" value="Genomic_DNA"/>
</dbReference>
<protein>
    <recommendedName>
        <fullName evidence="1">DUF3074 domain-containing protein</fullName>
    </recommendedName>
</protein>
<dbReference type="Proteomes" id="UP001176521">
    <property type="component" value="Unassembled WGS sequence"/>
</dbReference>
<proteinExistence type="predicted"/>
<gene>
    <name evidence="2" type="ORF">OC842_006713</name>
</gene>
<dbReference type="InterPro" id="IPR024500">
    <property type="entry name" value="DUF3074"/>
</dbReference>
<dbReference type="AlphaFoldDB" id="A0AAN6G5A6"/>
<keyword evidence="3" id="KW-1185">Reference proteome</keyword>
<accession>A0AAN6G5A6</accession>